<evidence type="ECO:0000313" key="7">
    <source>
        <dbReference type="Proteomes" id="UP000051888"/>
    </source>
</evidence>
<evidence type="ECO:0000256" key="2">
    <source>
        <dbReference type="ARBA" id="ARBA00022448"/>
    </source>
</evidence>
<keyword evidence="3" id="KW-0547">Nucleotide-binding</keyword>
<dbReference type="STRING" id="157838.AN964_01015"/>
<dbReference type="InterPro" id="IPR027417">
    <property type="entry name" value="P-loop_NTPase"/>
</dbReference>
<dbReference type="Pfam" id="PF00005">
    <property type="entry name" value="ABC_tran"/>
    <property type="match status" value="1"/>
</dbReference>
<evidence type="ECO:0000256" key="1">
    <source>
        <dbReference type="ARBA" id="ARBA00005417"/>
    </source>
</evidence>
<dbReference type="PROSITE" id="PS00211">
    <property type="entry name" value="ABC_TRANSPORTER_1"/>
    <property type="match status" value="1"/>
</dbReference>
<dbReference type="InterPro" id="IPR017871">
    <property type="entry name" value="ABC_transporter-like_CS"/>
</dbReference>
<dbReference type="InterPro" id="IPR003439">
    <property type="entry name" value="ABC_transporter-like_ATP-bd"/>
</dbReference>
<dbReference type="FunFam" id="3.40.50.300:FF:000032">
    <property type="entry name" value="Export ABC transporter ATP-binding protein"/>
    <property type="match status" value="1"/>
</dbReference>
<feature type="domain" description="ABC transporter" evidence="5">
    <location>
        <begin position="8"/>
        <end position="248"/>
    </location>
</feature>
<keyword evidence="2" id="KW-0813">Transport</keyword>
<dbReference type="GO" id="GO:0005886">
    <property type="term" value="C:plasma membrane"/>
    <property type="evidence" value="ECO:0007669"/>
    <property type="project" value="TreeGrafter"/>
</dbReference>
<dbReference type="Proteomes" id="UP000051888">
    <property type="component" value="Unassembled WGS sequence"/>
</dbReference>
<dbReference type="RefSeq" id="WP_055737939.1">
    <property type="nucleotide sequence ID" value="NZ_JAAIWL010000017.1"/>
</dbReference>
<evidence type="ECO:0000256" key="3">
    <source>
        <dbReference type="ARBA" id="ARBA00022741"/>
    </source>
</evidence>
<dbReference type="Gene3D" id="3.40.50.300">
    <property type="entry name" value="P-loop containing nucleotide triphosphate hydrolases"/>
    <property type="match status" value="1"/>
</dbReference>
<dbReference type="CDD" id="cd03255">
    <property type="entry name" value="ABC_MJ0796_LolCDE_FtsE"/>
    <property type="match status" value="1"/>
</dbReference>
<dbReference type="InterPro" id="IPR015854">
    <property type="entry name" value="ABC_transpr_LolD-like"/>
</dbReference>
<reference evidence="6 7" key="1">
    <citation type="submission" date="2015-09" db="EMBL/GenBank/DDBJ databases">
        <title>Genome sequencing project for genomic taxonomy and phylogenomics of Bacillus-like bacteria.</title>
        <authorList>
            <person name="Liu B."/>
            <person name="Wang J."/>
            <person name="Zhu Y."/>
            <person name="Liu G."/>
            <person name="Chen Q."/>
            <person name="Chen Z."/>
            <person name="Lan J."/>
            <person name="Che J."/>
            <person name="Ge C."/>
            <person name="Shi H."/>
            <person name="Pan Z."/>
            <person name="Liu X."/>
        </authorList>
    </citation>
    <scope>NUCLEOTIDE SEQUENCE [LARGE SCALE GENOMIC DNA]</scope>
    <source>
        <strain evidence="6 7">LMG 18435</strain>
    </source>
</reference>
<dbReference type="PANTHER" id="PTHR24220:SF86">
    <property type="entry name" value="ABC TRANSPORTER ABCH.1"/>
    <property type="match status" value="1"/>
</dbReference>
<comment type="similarity">
    <text evidence="1">Belongs to the ABC transporter superfamily.</text>
</comment>
<accession>A0A0Q3WVS7</accession>
<dbReference type="SUPFAM" id="SSF52540">
    <property type="entry name" value="P-loop containing nucleoside triphosphate hydrolases"/>
    <property type="match status" value="1"/>
</dbReference>
<keyword evidence="4 6" id="KW-0067">ATP-binding</keyword>
<dbReference type="GO" id="GO:0098796">
    <property type="term" value="C:membrane protein complex"/>
    <property type="evidence" value="ECO:0007669"/>
    <property type="project" value="UniProtKB-ARBA"/>
</dbReference>
<protein>
    <submittedName>
        <fullName evidence="6">ABC transporter ATP-binding protein</fullName>
    </submittedName>
</protein>
<dbReference type="AlphaFoldDB" id="A0A0Q3WVS7"/>
<dbReference type="OrthoDB" id="9791546at2"/>
<gene>
    <name evidence="6" type="ORF">AN964_01015</name>
</gene>
<keyword evidence="7" id="KW-1185">Reference proteome</keyword>
<evidence type="ECO:0000256" key="4">
    <source>
        <dbReference type="ARBA" id="ARBA00022840"/>
    </source>
</evidence>
<dbReference type="PATRIC" id="fig|157838.3.peg.220"/>
<organism evidence="6 7">
    <name type="scientific">Heyndrickxia shackletonii</name>
    <dbReference type="NCBI Taxonomy" id="157838"/>
    <lineage>
        <taxon>Bacteria</taxon>
        <taxon>Bacillati</taxon>
        <taxon>Bacillota</taxon>
        <taxon>Bacilli</taxon>
        <taxon>Bacillales</taxon>
        <taxon>Bacillaceae</taxon>
        <taxon>Heyndrickxia</taxon>
    </lineage>
</organism>
<dbReference type="GO" id="GO:0016887">
    <property type="term" value="F:ATP hydrolysis activity"/>
    <property type="evidence" value="ECO:0007669"/>
    <property type="project" value="InterPro"/>
</dbReference>
<dbReference type="SMART" id="SM00382">
    <property type="entry name" value="AAA"/>
    <property type="match status" value="1"/>
</dbReference>
<dbReference type="GO" id="GO:0005524">
    <property type="term" value="F:ATP binding"/>
    <property type="evidence" value="ECO:0007669"/>
    <property type="project" value="UniProtKB-KW"/>
</dbReference>
<dbReference type="PANTHER" id="PTHR24220">
    <property type="entry name" value="IMPORT ATP-BINDING PROTEIN"/>
    <property type="match status" value="1"/>
</dbReference>
<proteinExistence type="inferred from homology"/>
<dbReference type="EMBL" id="LJJC01000004">
    <property type="protein sequence ID" value="KQL52258.1"/>
    <property type="molecule type" value="Genomic_DNA"/>
</dbReference>
<dbReference type="GO" id="GO:0022857">
    <property type="term" value="F:transmembrane transporter activity"/>
    <property type="evidence" value="ECO:0007669"/>
    <property type="project" value="TreeGrafter"/>
</dbReference>
<dbReference type="PROSITE" id="PS50893">
    <property type="entry name" value="ABC_TRANSPORTER_2"/>
    <property type="match status" value="1"/>
</dbReference>
<sequence>MANDQIVLTVERLWKAYKGIGYEVQALKNVSFDLQKGELLAVMGTSGSGKSTLLNILGTLDEPDKGKIWLNGKHDRNMFIEPYAAQFRRDNIGFIFQSFNLLKDLTVEENIALPLILKGVGKETMEQKVDGMLELVGLSNWRRHRPFQLSGGQQQRVAIGRALITAPPIILADELTGNLDFNTSTEILHVLIDMKKTFEQSIIMVTHDPKVATYADRVLFFHDGQIVDEYKCASNQDNMANILHTFQEIMEMSNDKVY</sequence>
<dbReference type="InterPro" id="IPR017911">
    <property type="entry name" value="MacB-like_ATP-bd"/>
</dbReference>
<evidence type="ECO:0000259" key="5">
    <source>
        <dbReference type="PROSITE" id="PS50893"/>
    </source>
</evidence>
<comment type="caution">
    <text evidence="6">The sequence shown here is derived from an EMBL/GenBank/DDBJ whole genome shotgun (WGS) entry which is preliminary data.</text>
</comment>
<evidence type="ECO:0000313" key="6">
    <source>
        <dbReference type="EMBL" id="KQL52258.1"/>
    </source>
</evidence>
<name>A0A0Q3WVS7_9BACI</name>
<dbReference type="InterPro" id="IPR003593">
    <property type="entry name" value="AAA+_ATPase"/>
</dbReference>